<dbReference type="Proteomes" id="UP000177625">
    <property type="component" value="Unassembled WGS sequence"/>
</dbReference>
<feature type="compositionally biased region" description="Basic and acidic residues" evidence="1">
    <location>
        <begin position="263"/>
        <end position="282"/>
    </location>
</feature>
<sequence length="289" mass="31777">MPQTLLISTTLLELVVCNLLEDLTCYLLYTVPPPTQLEFTLLPSQYLENMQLTTLLVVLLAGAIEASKRCGAGQGVTGSCAYAFPGSSNKVNTCKFAAAHCPPGRVVENVKKIGLPDGLGCNDRKDCFTSVYLNYGWEEGTYVPSRDPSLYVYWYTTPNVINATFLHLQFVTGNTDFKYALMDARVLSLRSGSSRLSLPSIPSSTPSFRHSRAVRLAGMATAVILIKMRLLARKADSQMSFFNIEIQSSLSIFDDDADLIRANEEKQDDPKSISCLEGKDETSSSIKSR</sequence>
<organism evidence="2 3">
    <name type="scientific">Rhynchosporium secalis</name>
    <name type="common">Barley scald fungus</name>
    <dbReference type="NCBI Taxonomy" id="38038"/>
    <lineage>
        <taxon>Eukaryota</taxon>
        <taxon>Fungi</taxon>
        <taxon>Dikarya</taxon>
        <taxon>Ascomycota</taxon>
        <taxon>Pezizomycotina</taxon>
        <taxon>Leotiomycetes</taxon>
        <taxon>Helotiales</taxon>
        <taxon>Ploettnerulaceae</taxon>
        <taxon>Rhynchosporium</taxon>
    </lineage>
</organism>
<evidence type="ECO:0000256" key="1">
    <source>
        <dbReference type="SAM" id="MobiDB-lite"/>
    </source>
</evidence>
<evidence type="ECO:0000313" key="2">
    <source>
        <dbReference type="EMBL" id="CZT50596.1"/>
    </source>
</evidence>
<feature type="region of interest" description="Disordered" evidence="1">
    <location>
        <begin position="263"/>
        <end position="289"/>
    </location>
</feature>
<evidence type="ECO:0000313" key="3">
    <source>
        <dbReference type="Proteomes" id="UP000177625"/>
    </source>
</evidence>
<accession>A0A1E1MNG5</accession>
<protein>
    <submittedName>
        <fullName evidence="2">Uncharacterized protein</fullName>
    </submittedName>
</protein>
<keyword evidence="3" id="KW-1185">Reference proteome</keyword>
<reference evidence="3" key="1">
    <citation type="submission" date="2016-03" db="EMBL/GenBank/DDBJ databases">
        <authorList>
            <person name="Guldener U."/>
        </authorList>
    </citation>
    <scope>NUCLEOTIDE SEQUENCE [LARGE SCALE GENOMIC DNA]</scope>
</reference>
<dbReference type="EMBL" id="FJVC01000436">
    <property type="protein sequence ID" value="CZT50596.1"/>
    <property type="molecule type" value="Genomic_DNA"/>
</dbReference>
<gene>
    <name evidence="2" type="ORF">RSE6_11611</name>
</gene>
<name>A0A1E1MNG5_RHYSE</name>
<dbReference type="AlphaFoldDB" id="A0A1E1MNG5"/>
<proteinExistence type="predicted"/>